<dbReference type="EMBL" id="FCQH01000017">
    <property type="protein sequence ID" value="CVL06478.1"/>
    <property type="molecule type" value="Genomic_DNA"/>
</dbReference>
<keyword evidence="2" id="KW-1185">Reference proteome</keyword>
<evidence type="ECO:0000313" key="1">
    <source>
        <dbReference type="EMBL" id="CVL06478.1"/>
    </source>
</evidence>
<gene>
    <name evidence="1" type="ORF">FMAN_03661</name>
</gene>
<sequence>MDGTEDAVGPIKIFTANMRIEVQARVPLLTARTSGYTEPLASIITDNQNQISTPDLFARPMRLTEKFGQSEFVVSLKGLGGGEVALNAQPNVKGMPRALWGENVAKPDRTAPIISHVTGYTLTMRQNEPSPEKPPLISMHEFSTVDVGQGSNYSIPHIPPAKVLKDDNRLQVKTEIGYEFNITETTEQDSCQR</sequence>
<organism evidence="1 2">
    <name type="scientific">Fusarium mangiferae</name>
    <name type="common">Mango malformation disease fungus</name>
    <dbReference type="NCBI Taxonomy" id="192010"/>
    <lineage>
        <taxon>Eukaryota</taxon>
        <taxon>Fungi</taxon>
        <taxon>Dikarya</taxon>
        <taxon>Ascomycota</taxon>
        <taxon>Pezizomycotina</taxon>
        <taxon>Sordariomycetes</taxon>
        <taxon>Hypocreomycetidae</taxon>
        <taxon>Hypocreales</taxon>
        <taxon>Nectriaceae</taxon>
        <taxon>Fusarium</taxon>
        <taxon>Fusarium fujikuroi species complex</taxon>
    </lineage>
</organism>
<dbReference type="AlphaFoldDB" id="A0A1L7U6U1"/>
<dbReference type="GeneID" id="65082932"/>
<protein>
    <submittedName>
        <fullName evidence="1">Uncharacterized protein</fullName>
    </submittedName>
</protein>
<dbReference type="RefSeq" id="XP_041689936.1">
    <property type="nucleotide sequence ID" value="XM_041824458.1"/>
</dbReference>
<accession>A0A1L7U6U1</accession>
<proteinExistence type="predicted"/>
<dbReference type="Proteomes" id="UP000184255">
    <property type="component" value="Unassembled WGS sequence"/>
</dbReference>
<dbReference type="VEuPathDB" id="FungiDB:FMAN_03661"/>
<evidence type="ECO:0000313" key="2">
    <source>
        <dbReference type="Proteomes" id="UP000184255"/>
    </source>
</evidence>
<comment type="caution">
    <text evidence="1">The sequence shown here is derived from an EMBL/GenBank/DDBJ whole genome shotgun (WGS) entry which is preliminary data.</text>
</comment>
<name>A0A1L7U6U1_FUSMA</name>
<reference evidence="2" key="1">
    <citation type="journal article" date="2016" name="Genome Biol. Evol.">
        <title>Comparative 'omics' of the Fusarium fujikuroi species complex highlights differences in genetic potential and metabolite synthesis.</title>
        <authorList>
            <person name="Niehaus E.-M."/>
            <person name="Muensterkoetter M."/>
            <person name="Proctor R.H."/>
            <person name="Brown D.W."/>
            <person name="Sharon A."/>
            <person name="Idan Y."/>
            <person name="Oren-Young L."/>
            <person name="Sieber C.M."/>
            <person name="Novak O."/>
            <person name="Pencik A."/>
            <person name="Tarkowska D."/>
            <person name="Hromadova K."/>
            <person name="Freeman S."/>
            <person name="Maymon M."/>
            <person name="Elazar M."/>
            <person name="Youssef S.A."/>
            <person name="El-Shabrawy E.S.M."/>
            <person name="Shalaby A.B.A."/>
            <person name="Houterman P."/>
            <person name="Brock N.L."/>
            <person name="Burkhardt I."/>
            <person name="Tsavkelova E.A."/>
            <person name="Dickschat J.S."/>
            <person name="Galuszka P."/>
            <person name="Gueldener U."/>
            <person name="Tudzynski B."/>
        </authorList>
    </citation>
    <scope>NUCLEOTIDE SEQUENCE [LARGE SCALE GENOMIC DNA]</scope>
    <source>
        <strain evidence="2">MRC7560</strain>
    </source>
</reference>